<name>A0ACC2A8T6_DIPCM</name>
<organism evidence="1 2">
    <name type="scientific">Diphasiastrum complanatum</name>
    <name type="common">Issler's clubmoss</name>
    <name type="synonym">Lycopodium complanatum</name>
    <dbReference type="NCBI Taxonomy" id="34168"/>
    <lineage>
        <taxon>Eukaryota</taxon>
        <taxon>Viridiplantae</taxon>
        <taxon>Streptophyta</taxon>
        <taxon>Embryophyta</taxon>
        <taxon>Tracheophyta</taxon>
        <taxon>Lycopodiopsida</taxon>
        <taxon>Lycopodiales</taxon>
        <taxon>Lycopodiaceae</taxon>
        <taxon>Lycopodioideae</taxon>
        <taxon>Diphasiastrum</taxon>
    </lineage>
</organism>
<evidence type="ECO:0000313" key="2">
    <source>
        <dbReference type="Proteomes" id="UP001162992"/>
    </source>
</evidence>
<protein>
    <submittedName>
        <fullName evidence="1">Uncharacterized protein</fullName>
    </submittedName>
</protein>
<reference evidence="2" key="1">
    <citation type="journal article" date="2024" name="Proc. Natl. Acad. Sci. U.S.A.">
        <title>Extraordinary preservation of gene collinearity over three hundred million years revealed in homosporous lycophytes.</title>
        <authorList>
            <person name="Li C."/>
            <person name="Wickell D."/>
            <person name="Kuo L.Y."/>
            <person name="Chen X."/>
            <person name="Nie B."/>
            <person name="Liao X."/>
            <person name="Peng D."/>
            <person name="Ji J."/>
            <person name="Jenkins J."/>
            <person name="Williams M."/>
            <person name="Shu S."/>
            <person name="Plott C."/>
            <person name="Barry K."/>
            <person name="Rajasekar S."/>
            <person name="Grimwood J."/>
            <person name="Han X."/>
            <person name="Sun S."/>
            <person name="Hou Z."/>
            <person name="He W."/>
            <person name="Dai G."/>
            <person name="Sun C."/>
            <person name="Schmutz J."/>
            <person name="Leebens-Mack J.H."/>
            <person name="Li F.W."/>
            <person name="Wang L."/>
        </authorList>
    </citation>
    <scope>NUCLEOTIDE SEQUENCE [LARGE SCALE GENOMIC DNA]</scope>
    <source>
        <strain evidence="2">cv. PW_Plant_1</strain>
    </source>
</reference>
<comment type="caution">
    <text evidence="1">The sequence shown here is derived from an EMBL/GenBank/DDBJ whole genome shotgun (WGS) entry which is preliminary data.</text>
</comment>
<dbReference type="Proteomes" id="UP001162992">
    <property type="component" value="Chromosome 23"/>
</dbReference>
<proteinExistence type="predicted"/>
<dbReference type="EMBL" id="CM055114">
    <property type="protein sequence ID" value="KAJ7513979.1"/>
    <property type="molecule type" value="Genomic_DNA"/>
</dbReference>
<keyword evidence="2" id="KW-1185">Reference proteome</keyword>
<gene>
    <name evidence="1" type="ORF">O6H91_23G021600</name>
</gene>
<sequence length="774" mass="84029">MLCQGDSKTASASAPCPEDGREEAVRVSLLELAADNDVDGFKKAVEGGAFVDEPEAWYGRQIGGYQMATEQRTAIMIASLYGSVEVLRYILSLYELSKTDINLANGSDGLTPLHCAAAGGSARAAETLKLLIEHGANINVNDTLGRRPADLVVVSPKLLHEKSAIQGMLKAGRMSGLRPPLDVNVQIFKNDMNELDDKLNFSSLNLMEESDFDKFGSEFGKIDGQMSASSTDSFSSRGSSSPLFSPIFPSSPKSPGAHQRVSGDSQDICKGYLSDVPVPDIKNSIYTTDEFRMFSFKVRPCSRAYSHDWTECPFVHPGENARRRDPRRYHYSCVPCPDFRKGACRRGDACEYAHGVFECWLHPAQYRTRLCKDGTSCTRRVCFFAHTTEELRPLYVSTGSAVPSPRSSSSFDSRSMSPPLQPFSPAPMLMVPPFSPSNKAGNTPPLSPSSSSLRASLGGPWSPPSVPTLHLPSGGLHASRLRAALSARDIPLEDLDDSDYDPYMASEFLLQSNQVRPATTLVSGVGNKSGRMSKYSNLGLNIPSTNLRDLFASEMNSPKAVAHANSMQELAQMSPKMQYQSPSHLQMQMNALLSPRSSQTLSNVQNHGVSHIENQIKQSEYFNIASPHSIPVPANEPKLSSSPALSLLSDPSLGFSDIKSAFGLKDKGCWSSKDLSSPVPSSSWSDWGSPSGKPDWGVEGHNLGKLRKASSFASHGEIEPDLSWVQTLVKDGPGETERVGPNCLGGNVTDGLKENVDRLRGAWIEQARQNQVVA</sequence>
<evidence type="ECO:0000313" key="1">
    <source>
        <dbReference type="EMBL" id="KAJ7513979.1"/>
    </source>
</evidence>
<accession>A0ACC2A8T6</accession>